<reference evidence="1 2" key="1">
    <citation type="submission" date="2020-01" db="EMBL/GenBank/DDBJ databases">
        <title>Genomes assembled from Gulf of Kutch pelagic sediment metagenomes.</title>
        <authorList>
            <person name="Chandrashekar M."/>
            <person name="Mahajan M.S."/>
            <person name="Dave K.J."/>
            <person name="Vatsa P."/>
            <person name="Nathani N.M."/>
        </authorList>
    </citation>
    <scope>NUCLEOTIDE SEQUENCE [LARGE SCALE GENOMIC DNA]</scope>
    <source>
        <strain evidence="1">KS3-K002</strain>
    </source>
</reference>
<protein>
    <submittedName>
        <fullName evidence="1">Uncharacterized protein</fullName>
    </submittedName>
</protein>
<evidence type="ECO:0000313" key="2">
    <source>
        <dbReference type="Proteomes" id="UP000702544"/>
    </source>
</evidence>
<sequence>GAPPPYRVELLVSSRPAKIYARWFGPGYLPETHIYDGETLRWLERTSEFEPDERA</sequence>
<dbReference type="AlphaFoldDB" id="A0AAE4Z7K1"/>
<proteinExistence type="predicted"/>
<dbReference type="EMBL" id="JAACAK010000009">
    <property type="protein sequence ID" value="NIR73716.1"/>
    <property type="molecule type" value="Genomic_DNA"/>
</dbReference>
<feature type="non-terminal residue" evidence="1">
    <location>
        <position position="1"/>
    </location>
</feature>
<dbReference type="Proteomes" id="UP000702544">
    <property type="component" value="Unassembled WGS sequence"/>
</dbReference>
<comment type="caution">
    <text evidence="1">The sequence shown here is derived from an EMBL/GenBank/DDBJ whole genome shotgun (WGS) entry which is preliminary data.</text>
</comment>
<accession>A0AAE4Z7K1</accession>
<name>A0AAE4Z7K1_9BACT</name>
<organism evidence="1 2">
    <name type="scientific">Candidatus Kutchimonas denitrificans</name>
    <dbReference type="NCBI Taxonomy" id="3056748"/>
    <lineage>
        <taxon>Bacteria</taxon>
        <taxon>Pseudomonadati</taxon>
        <taxon>Gemmatimonadota</taxon>
        <taxon>Gemmatimonadia</taxon>
        <taxon>Candidatus Palauibacterales</taxon>
        <taxon>Candidatus Palauibacteraceae</taxon>
        <taxon>Candidatus Kutchimonas</taxon>
    </lineage>
</organism>
<gene>
    <name evidence="1" type="ORF">GWO12_01170</name>
</gene>
<feature type="non-terminal residue" evidence="1">
    <location>
        <position position="55"/>
    </location>
</feature>
<evidence type="ECO:0000313" key="1">
    <source>
        <dbReference type="EMBL" id="NIR73716.1"/>
    </source>
</evidence>